<evidence type="ECO:0000259" key="3">
    <source>
        <dbReference type="PROSITE" id="PS51263"/>
    </source>
</evidence>
<accession>A0A0K9PJY0</accession>
<dbReference type="GO" id="GO:0030042">
    <property type="term" value="P:actin filament depolymerization"/>
    <property type="evidence" value="ECO:0000318"/>
    <property type="project" value="GO_Central"/>
</dbReference>
<protein>
    <submittedName>
        <fullName evidence="4">Actin-depolymerizing factor 5</fullName>
    </submittedName>
</protein>
<dbReference type="STRING" id="29655.A0A0K9PJY0"/>
<keyword evidence="5" id="KW-1185">Reference proteome</keyword>
<name>A0A0K9PJY0_ZOSMR</name>
<dbReference type="InterPro" id="IPR002108">
    <property type="entry name" value="ADF-H"/>
</dbReference>
<dbReference type="PANTHER" id="PTHR11913">
    <property type="entry name" value="COFILIN-RELATED"/>
    <property type="match status" value="1"/>
</dbReference>
<dbReference type="InterPro" id="IPR017904">
    <property type="entry name" value="ADF/Cofilin"/>
</dbReference>
<evidence type="ECO:0000313" key="5">
    <source>
        <dbReference type="Proteomes" id="UP000036987"/>
    </source>
</evidence>
<reference evidence="5" key="1">
    <citation type="journal article" date="2016" name="Nature">
        <title>The genome of the seagrass Zostera marina reveals angiosperm adaptation to the sea.</title>
        <authorList>
            <person name="Olsen J.L."/>
            <person name="Rouze P."/>
            <person name="Verhelst B."/>
            <person name="Lin Y.-C."/>
            <person name="Bayer T."/>
            <person name="Collen J."/>
            <person name="Dattolo E."/>
            <person name="De Paoli E."/>
            <person name="Dittami S."/>
            <person name="Maumus F."/>
            <person name="Michel G."/>
            <person name="Kersting A."/>
            <person name="Lauritano C."/>
            <person name="Lohaus R."/>
            <person name="Toepel M."/>
            <person name="Tonon T."/>
            <person name="Vanneste K."/>
            <person name="Amirebrahimi M."/>
            <person name="Brakel J."/>
            <person name="Bostroem C."/>
            <person name="Chovatia M."/>
            <person name="Grimwood J."/>
            <person name="Jenkins J.W."/>
            <person name="Jueterbock A."/>
            <person name="Mraz A."/>
            <person name="Stam W.T."/>
            <person name="Tice H."/>
            <person name="Bornberg-Bauer E."/>
            <person name="Green P.J."/>
            <person name="Pearson G.A."/>
            <person name="Procaccini G."/>
            <person name="Duarte C.M."/>
            <person name="Schmutz J."/>
            <person name="Reusch T.B.H."/>
            <person name="Van de Peer Y."/>
        </authorList>
    </citation>
    <scope>NUCLEOTIDE SEQUENCE [LARGE SCALE GENOMIC DNA]</scope>
    <source>
        <strain evidence="5">cv. Finnish</strain>
    </source>
</reference>
<dbReference type="GO" id="GO:0005737">
    <property type="term" value="C:cytoplasm"/>
    <property type="evidence" value="ECO:0000318"/>
    <property type="project" value="GO_Central"/>
</dbReference>
<keyword evidence="2" id="KW-0009">Actin-binding</keyword>
<organism evidence="4 5">
    <name type="scientific">Zostera marina</name>
    <name type="common">Eelgrass</name>
    <dbReference type="NCBI Taxonomy" id="29655"/>
    <lineage>
        <taxon>Eukaryota</taxon>
        <taxon>Viridiplantae</taxon>
        <taxon>Streptophyta</taxon>
        <taxon>Embryophyta</taxon>
        <taxon>Tracheophyta</taxon>
        <taxon>Spermatophyta</taxon>
        <taxon>Magnoliopsida</taxon>
        <taxon>Liliopsida</taxon>
        <taxon>Zosteraceae</taxon>
        <taxon>Zostera</taxon>
    </lineage>
</organism>
<evidence type="ECO:0000256" key="1">
    <source>
        <dbReference type="ARBA" id="ARBA00006844"/>
    </source>
</evidence>
<dbReference type="PROSITE" id="PS51263">
    <property type="entry name" value="ADF_H"/>
    <property type="match status" value="1"/>
</dbReference>
<dbReference type="SUPFAM" id="SSF55753">
    <property type="entry name" value="Actin depolymerizing proteins"/>
    <property type="match status" value="1"/>
</dbReference>
<dbReference type="AlphaFoldDB" id="A0A0K9PJY0"/>
<dbReference type="Proteomes" id="UP000036987">
    <property type="component" value="Unassembled WGS sequence"/>
</dbReference>
<dbReference type="GO" id="GO:0051015">
    <property type="term" value="F:actin filament binding"/>
    <property type="evidence" value="ECO:0000318"/>
    <property type="project" value="GO_Central"/>
</dbReference>
<dbReference type="Gene3D" id="3.40.20.10">
    <property type="entry name" value="Severin"/>
    <property type="match status" value="1"/>
</dbReference>
<dbReference type="CDD" id="cd11286">
    <property type="entry name" value="ADF_cofilin_like"/>
    <property type="match status" value="1"/>
</dbReference>
<evidence type="ECO:0000313" key="4">
    <source>
        <dbReference type="EMBL" id="KMZ69264.1"/>
    </source>
</evidence>
<dbReference type="InterPro" id="IPR029006">
    <property type="entry name" value="ADF-H/Gelsolin-like_dom_sf"/>
</dbReference>
<dbReference type="OMA" id="FKTECRY"/>
<sequence>MAMALKMATTGMEVLDECKSSFMDMKWKKKARYVVYKIDEKSKTIKVDKIGCPGQGHESLAADLPDDDCRYAVLDFDFVNADHCEKSKIFFIAWSPTASRIREKILYATSKQGLRGVLEGINYDMQVTDPAEMGIEIIRETAK</sequence>
<comment type="similarity">
    <text evidence="1">Belongs to the actin-binding proteins ADF family.</text>
</comment>
<dbReference type="OrthoDB" id="10249245at2759"/>
<evidence type="ECO:0000256" key="2">
    <source>
        <dbReference type="ARBA" id="ARBA00023203"/>
    </source>
</evidence>
<dbReference type="GO" id="GO:0015629">
    <property type="term" value="C:actin cytoskeleton"/>
    <property type="evidence" value="ECO:0000318"/>
    <property type="project" value="GO_Central"/>
</dbReference>
<dbReference type="Pfam" id="PF00241">
    <property type="entry name" value="Cofilin_ADF"/>
    <property type="match status" value="1"/>
</dbReference>
<dbReference type="EMBL" id="LFYR01000785">
    <property type="protein sequence ID" value="KMZ69264.1"/>
    <property type="molecule type" value="Genomic_DNA"/>
</dbReference>
<dbReference type="GO" id="GO:0051017">
    <property type="term" value="P:actin filament bundle assembly"/>
    <property type="evidence" value="ECO:0000318"/>
    <property type="project" value="GO_Central"/>
</dbReference>
<comment type="caution">
    <text evidence="4">The sequence shown here is derived from an EMBL/GenBank/DDBJ whole genome shotgun (WGS) entry which is preliminary data.</text>
</comment>
<dbReference type="SMART" id="SM00102">
    <property type="entry name" value="ADF"/>
    <property type="match status" value="1"/>
</dbReference>
<gene>
    <name evidence="4" type="ORF">ZOSMA_21G01180</name>
</gene>
<feature type="domain" description="ADF-H" evidence="3">
    <location>
        <begin position="9"/>
        <end position="143"/>
    </location>
</feature>
<proteinExistence type="inferred from homology"/>